<evidence type="ECO:0000313" key="2">
    <source>
        <dbReference type="Proteomes" id="UP000824633"/>
    </source>
</evidence>
<dbReference type="EMBL" id="AP024849">
    <property type="protein sequence ID" value="BCZ48919.1"/>
    <property type="molecule type" value="Genomic_DNA"/>
</dbReference>
<keyword evidence="2" id="KW-1185">Reference proteome</keyword>
<protein>
    <submittedName>
        <fullName evidence="1">Uncharacterized protein</fullName>
    </submittedName>
</protein>
<accession>A0ABN6J3M2</accession>
<dbReference type="RefSeq" id="WP_224035147.1">
    <property type="nucleotide sequence ID" value="NZ_AP024849.1"/>
</dbReference>
<reference evidence="2" key="1">
    <citation type="submission" date="2021-07" db="EMBL/GenBank/DDBJ databases">
        <title>Complete genome sequencing of a Clostridium isolate.</title>
        <authorList>
            <person name="Ueki A."/>
            <person name="Tonouchi A."/>
        </authorList>
    </citation>
    <scope>NUCLEOTIDE SEQUENCE [LARGE SCALE GENOMIC DNA]</scope>
    <source>
        <strain evidence="2">C5S11</strain>
    </source>
</reference>
<organism evidence="1 2">
    <name type="scientific">Clostridium gelidum</name>
    <dbReference type="NCBI Taxonomy" id="704125"/>
    <lineage>
        <taxon>Bacteria</taxon>
        <taxon>Bacillati</taxon>
        <taxon>Bacillota</taxon>
        <taxon>Clostridia</taxon>
        <taxon>Eubacteriales</taxon>
        <taxon>Clostridiaceae</taxon>
        <taxon>Clostridium</taxon>
    </lineage>
</organism>
<sequence length="137" mass="15356">MKMVFEKIFQDLNKTDERNFNEEILVAMSKENDSGTKDSIGFDFVLDNNGDYSYTTSEHGFGKTVNIRGKIVFPEDGIYSVNIRCSDGGGGKWDGVKANQEVSCIINTSFWHVTTITVYIHSNKPNCNGHAIIDYSI</sequence>
<proteinExistence type="predicted"/>
<dbReference type="Proteomes" id="UP000824633">
    <property type="component" value="Chromosome"/>
</dbReference>
<gene>
    <name evidence="1" type="ORF">psyc5s11_49860</name>
</gene>
<evidence type="ECO:0000313" key="1">
    <source>
        <dbReference type="EMBL" id="BCZ48919.1"/>
    </source>
</evidence>
<name>A0ABN6J3M2_9CLOT</name>